<dbReference type="GO" id="GO:0046872">
    <property type="term" value="F:metal ion binding"/>
    <property type="evidence" value="ECO:0007669"/>
    <property type="project" value="UniProtKB-KW"/>
</dbReference>
<evidence type="ECO:0000256" key="3">
    <source>
        <dbReference type="ARBA" id="ARBA00022692"/>
    </source>
</evidence>
<evidence type="ECO:0000256" key="7">
    <source>
        <dbReference type="ARBA" id="ARBA00023136"/>
    </source>
</evidence>
<dbReference type="InterPro" id="IPR051014">
    <property type="entry name" value="Cation_Transport_ATPase_IB"/>
</dbReference>
<dbReference type="PANTHER" id="PTHR48085:SF5">
    <property type="entry name" value="CADMIUM_ZINC-TRANSPORTING ATPASE HMA4-RELATED"/>
    <property type="match status" value="1"/>
</dbReference>
<dbReference type="SUPFAM" id="SSF56784">
    <property type="entry name" value="HAD-like"/>
    <property type="match status" value="1"/>
</dbReference>
<feature type="transmembrane region" description="Helical" evidence="8">
    <location>
        <begin position="238"/>
        <end position="257"/>
    </location>
</feature>
<dbReference type="InterPro" id="IPR059000">
    <property type="entry name" value="ATPase_P-type_domA"/>
</dbReference>
<dbReference type="GO" id="GO:0015086">
    <property type="term" value="F:cadmium ion transmembrane transporter activity"/>
    <property type="evidence" value="ECO:0007669"/>
    <property type="project" value="TreeGrafter"/>
</dbReference>
<evidence type="ECO:0000256" key="6">
    <source>
        <dbReference type="ARBA" id="ARBA00022989"/>
    </source>
</evidence>
<dbReference type="RefSeq" id="WP_152204254.1">
    <property type="nucleotide sequence ID" value="NZ_VUKF01000047.1"/>
</dbReference>
<dbReference type="InterPro" id="IPR008250">
    <property type="entry name" value="ATPase_P-typ_transduc_dom_A_sf"/>
</dbReference>
<dbReference type="InterPro" id="IPR036412">
    <property type="entry name" value="HAD-like_sf"/>
</dbReference>
<keyword evidence="8" id="KW-0067">ATP-binding</keyword>
<dbReference type="NCBIfam" id="TIGR01525">
    <property type="entry name" value="ATPase-IB_hvy"/>
    <property type="match status" value="1"/>
</dbReference>
<dbReference type="Gene3D" id="3.40.50.1000">
    <property type="entry name" value="HAD superfamily/HAD-like"/>
    <property type="match status" value="1"/>
</dbReference>
<dbReference type="InterPro" id="IPR023214">
    <property type="entry name" value="HAD_sf"/>
</dbReference>
<protein>
    <submittedName>
        <fullName evidence="11">Cadmium-translocating P-type ATPase</fullName>
        <ecNumber evidence="11">3.6.3.3</ecNumber>
    </submittedName>
</protein>
<keyword evidence="11" id="KW-0378">Hydrolase</keyword>
<dbReference type="OrthoDB" id="7059309at2"/>
<organism evidence="11 12">
    <name type="scientific">Georgenia thermotolerans</name>
    <dbReference type="NCBI Taxonomy" id="527326"/>
    <lineage>
        <taxon>Bacteria</taxon>
        <taxon>Bacillati</taxon>
        <taxon>Actinomycetota</taxon>
        <taxon>Actinomycetes</taxon>
        <taxon>Micrococcales</taxon>
        <taxon>Bogoriellaceae</taxon>
        <taxon>Georgenia</taxon>
    </lineage>
</organism>
<keyword evidence="8" id="KW-0547">Nucleotide-binding</keyword>
<gene>
    <name evidence="11" type="primary">cadA</name>
    <name evidence="11" type="ORF">GB883_10670</name>
</gene>
<evidence type="ECO:0000256" key="8">
    <source>
        <dbReference type="RuleBase" id="RU362081"/>
    </source>
</evidence>
<dbReference type="NCBIfam" id="TIGR01494">
    <property type="entry name" value="ATPase_P-type"/>
    <property type="match status" value="1"/>
</dbReference>
<dbReference type="Pfam" id="PF00702">
    <property type="entry name" value="Hydrolase"/>
    <property type="match status" value="1"/>
</dbReference>
<dbReference type="Gene3D" id="3.40.1110.10">
    <property type="entry name" value="Calcium-transporting ATPase, cytoplasmic domain N"/>
    <property type="match status" value="1"/>
</dbReference>
<sequence>MAGPLSPLVRATRSYPVVAATLAVGAVGGVLELAGAATAARVVLSVFALAIALRQSRGMVADLRAGTYGVDLLAILAVVSTVLVGEYWAALVVCLMLSGGEALEDYAAGRARRELSDLLARVPRVAHRVQPDGGSLDVPIDEVVPGDELWVRPGELVPVDGELLTVDAAFDESSLTGESLPVEHRRGDALMSGSVNGGEAIRVRATATAAQSQYQAIVELVKEAQASKAPFVRLADRVAVPFTLVALGIAAVAWAVSGEATRFAEVLVVATPCPLIIATPVAFMAGMSRAAKTGIIVKSGGTLEQLSRVRTVAFDKTGTLTHGAPVVAAVHPAPSWGAEEVLALAAAVEQYSAHPLAAAIVAAARERALPVPAARDPEEHTAHGVRATVDGRAVVVGKEGFVRSAAPGVAPAPLAPGQTGVYVGVDGAYAGAVALADEVRAETPATLAALHRSGVRSTLMLTGDAEPTARHIAAQIGIDDVRAGLLPQDKVDAVRAVTERPVMMVGDGVNDAPVLAVADIGVAMGAKGSTAASESADVVVMLDDLARTVRAVRIGRRTLRVAWQAIGLGVGLSVALMVVAAFGLLPAIVGAWLQEAVDLACILWALLASRPGKEERAAEVLPLTPAPLRVPAAGPGGGDRPGVPAGGRGRE</sequence>
<dbReference type="GO" id="GO:0005524">
    <property type="term" value="F:ATP binding"/>
    <property type="evidence" value="ECO:0007669"/>
    <property type="project" value="UniProtKB-UniRule"/>
</dbReference>
<dbReference type="EMBL" id="WHJE01000043">
    <property type="protein sequence ID" value="KAE8764108.1"/>
    <property type="molecule type" value="Genomic_DNA"/>
</dbReference>
<dbReference type="SUPFAM" id="SSF81665">
    <property type="entry name" value="Calcium ATPase, transmembrane domain M"/>
    <property type="match status" value="1"/>
</dbReference>
<keyword evidence="12" id="KW-1185">Reference proteome</keyword>
<accession>A0A7J5UNY7</accession>
<evidence type="ECO:0000259" key="10">
    <source>
        <dbReference type="Pfam" id="PF00122"/>
    </source>
</evidence>
<dbReference type="SFLD" id="SFLDS00003">
    <property type="entry name" value="Haloacid_Dehalogenase"/>
    <property type="match status" value="1"/>
</dbReference>
<feature type="transmembrane region" description="Helical" evidence="8">
    <location>
        <begin position="20"/>
        <end position="53"/>
    </location>
</feature>
<evidence type="ECO:0000256" key="1">
    <source>
        <dbReference type="ARBA" id="ARBA00004651"/>
    </source>
</evidence>
<evidence type="ECO:0000256" key="4">
    <source>
        <dbReference type="ARBA" id="ARBA00022723"/>
    </source>
</evidence>
<dbReference type="InterPro" id="IPR018303">
    <property type="entry name" value="ATPase_P-typ_P_site"/>
</dbReference>
<feature type="compositionally biased region" description="Gly residues" evidence="9">
    <location>
        <begin position="634"/>
        <end position="651"/>
    </location>
</feature>
<feature type="transmembrane region" description="Helical" evidence="8">
    <location>
        <begin position="263"/>
        <end position="285"/>
    </location>
</feature>
<dbReference type="NCBIfam" id="TIGR01512">
    <property type="entry name" value="ATPase-IB2_Cd"/>
    <property type="match status" value="1"/>
</dbReference>
<dbReference type="AlphaFoldDB" id="A0A7J5UNY7"/>
<dbReference type="GO" id="GO:0019829">
    <property type="term" value="F:ATPase-coupled monoatomic cation transmembrane transporter activity"/>
    <property type="evidence" value="ECO:0007669"/>
    <property type="project" value="InterPro"/>
</dbReference>
<dbReference type="PANTHER" id="PTHR48085">
    <property type="entry name" value="CADMIUM/ZINC-TRANSPORTING ATPASE HMA2-RELATED"/>
    <property type="match status" value="1"/>
</dbReference>
<feature type="domain" description="P-type ATPase A" evidence="10">
    <location>
        <begin position="123"/>
        <end position="222"/>
    </location>
</feature>
<dbReference type="Pfam" id="PF00122">
    <property type="entry name" value="E1-E2_ATPase"/>
    <property type="match status" value="1"/>
</dbReference>
<dbReference type="PRINTS" id="PR00119">
    <property type="entry name" value="CATATPASE"/>
</dbReference>
<dbReference type="InterPro" id="IPR001757">
    <property type="entry name" value="P_typ_ATPase"/>
</dbReference>
<comment type="similarity">
    <text evidence="2 8">Belongs to the cation transport ATPase (P-type) (TC 3.A.3) family. Type IB subfamily.</text>
</comment>
<evidence type="ECO:0000256" key="9">
    <source>
        <dbReference type="SAM" id="MobiDB-lite"/>
    </source>
</evidence>
<keyword evidence="7 8" id="KW-0472">Membrane</keyword>
<name>A0A7J5UNY7_9MICO</name>
<dbReference type="SUPFAM" id="SSF81653">
    <property type="entry name" value="Calcium ATPase, transduction domain A"/>
    <property type="match status" value="1"/>
</dbReference>
<dbReference type="Proteomes" id="UP000451860">
    <property type="component" value="Unassembled WGS sequence"/>
</dbReference>
<dbReference type="GO" id="GO:0016887">
    <property type="term" value="F:ATP hydrolysis activity"/>
    <property type="evidence" value="ECO:0007669"/>
    <property type="project" value="InterPro"/>
</dbReference>
<evidence type="ECO:0000256" key="2">
    <source>
        <dbReference type="ARBA" id="ARBA00006024"/>
    </source>
</evidence>
<dbReference type="EC" id="3.6.3.3" evidence="11"/>
<dbReference type="Gene3D" id="2.70.150.10">
    <property type="entry name" value="Calcium-transporting ATPase, cytoplasmic transduction domain A"/>
    <property type="match status" value="1"/>
</dbReference>
<dbReference type="InterPro" id="IPR023298">
    <property type="entry name" value="ATPase_P-typ_TM_dom_sf"/>
</dbReference>
<comment type="caution">
    <text evidence="11">The sequence shown here is derived from an EMBL/GenBank/DDBJ whole genome shotgun (WGS) entry which is preliminary data.</text>
</comment>
<evidence type="ECO:0000313" key="11">
    <source>
        <dbReference type="EMBL" id="KAE8764108.1"/>
    </source>
</evidence>
<dbReference type="GO" id="GO:0005886">
    <property type="term" value="C:plasma membrane"/>
    <property type="evidence" value="ECO:0007669"/>
    <property type="project" value="UniProtKB-SubCell"/>
</dbReference>
<keyword evidence="5" id="KW-1278">Translocase</keyword>
<keyword evidence="3 8" id="KW-0812">Transmembrane</keyword>
<dbReference type="InterPro" id="IPR027256">
    <property type="entry name" value="P-typ_ATPase_IB"/>
</dbReference>
<keyword evidence="6 8" id="KW-1133">Transmembrane helix</keyword>
<feature type="transmembrane region" description="Helical" evidence="8">
    <location>
        <begin position="561"/>
        <end position="585"/>
    </location>
</feature>
<keyword evidence="4 8" id="KW-0479">Metal-binding</keyword>
<evidence type="ECO:0000313" key="12">
    <source>
        <dbReference type="Proteomes" id="UP000451860"/>
    </source>
</evidence>
<dbReference type="PROSITE" id="PS00154">
    <property type="entry name" value="ATPASE_E1_E2"/>
    <property type="match status" value="1"/>
</dbReference>
<dbReference type="InterPro" id="IPR023299">
    <property type="entry name" value="ATPase_P-typ_cyto_dom_N"/>
</dbReference>
<reference evidence="11 12" key="1">
    <citation type="submission" date="2019-10" db="EMBL/GenBank/DDBJ databases">
        <title>Georgenia wutianyii sp. nov. and Georgenia yuyongxinii sp. nov. isolated from plateau pika (Ochotona curzoniae) in the Qinghai-Tibet plateau of China.</title>
        <authorList>
            <person name="Tian Z."/>
        </authorList>
    </citation>
    <scope>NUCLEOTIDE SEQUENCE [LARGE SCALE GENOMIC DNA]</scope>
    <source>
        <strain evidence="11 12">DSM 21501</strain>
    </source>
</reference>
<dbReference type="InterPro" id="IPR044492">
    <property type="entry name" value="P_typ_ATPase_HD_dom"/>
</dbReference>
<dbReference type="SFLD" id="SFLDF00027">
    <property type="entry name" value="p-type_atpase"/>
    <property type="match status" value="1"/>
</dbReference>
<proteinExistence type="inferred from homology"/>
<evidence type="ECO:0000256" key="5">
    <source>
        <dbReference type="ARBA" id="ARBA00022967"/>
    </source>
</evidence>
<comment type="subcellular location">
    <subcellularLocation>
        <location evidence="1">Cell membrane</location>
        <topology evidence="1">Multi-pass membrane protein</topology>
    </subcellularLocation>
</comment>
<dbReference type="SFLD" id="SFLDG00002">
    <property type="entry name" value="C1.7:_P-type_atpase_like"/>
    <property type="match status" value="1"/>
</dbReference>
<feature type="region of interest" description="Disordered" evidence="9">
    <location>
        <begin position="628"/>
        <end position="651"/>
    </location>
</feature>
<keyword evidence="8" id="KW-1003">Cell membrane</keyword>